<accession>A0AAN8MVY6</accession>
<keyword evidence="3" id="KW-1185">Reference proteome</keyword>
<protein>
    <submittedName>
        <fullName evidence="2">Uncharacterized protein</fullName>
    </submittedName>
</protein>
<evidence type="ECO:0000313" key="2">
    <source>
        <dbReference type="EMBL" id="KAK6333410.1"/>
    </source>
</evidence>
<reference evidence="2 3" key="1">
    <citation type="submission" date="2019-10" db="EMBL/GenBank/DDBJ databases">
        <authorList>
            <person name="Palmer J.M."/>
        </authorList>
    </citation>
    <scope>NUCLEOTIDE SEQUENCE [LARGE SCALE GENOMIC DNA]</scope>
    <source>
        <strain evidence="2 3">TWF718</strain>
    </source>
</reference>
<dbReference type="AlphaFoldDB" id="A0AAN8MVY6"/>
<dbReference type="Proteomes" id="UP001313282">
    <property type="component" value="Unassembled WGS sequence"/>
</dbReference>
<sequence>MSLGVFLSRVSGEEEERDQKDRTAKVPLDTKSSRVKAWVREEFMSLDYKGFFGEGEIVKHQRIELYLETRTLAPFFFFFPPSSSSDIFNRSIIRLSGGLISSLRQIPGEARR</sequence>
<evidence type="ECO:0000256" key="1">
    <source>
        <dbReference type="SAM" id="MobiDB-lite"/>
    </source>
</evidence>
<dbReference type="EMBL" id="JAVHNR010000009">
    <property type="protein sequence ID" value="KAK6333410.1"/>
    <property type="molecule type" value="Genomic_DNA"/>
</dbReference>
<feature type="region of interest" description="Disordered" evidence="1">
    <location>
        <begin position="1"/>
        <end position="26"/>
    </location>
</feature>
<organism evidence="2 3">
    <name type="scientific">Orbilia javanica</name>
    <dbReference type="NCBI Taxonomy" id="47235"/>
    <lineage>
        <taxon>Eukaryota</taxon>
        <taxon>Fungi</taxon>
        <taxon>Dikarya</taxon>
        <taxon>Ascomycota</taxon>
        <taxon>Pezizomycotina</taxon>
        <taxon>Orbiliomycetes</taxon>
        <taxon>Orbiliales</taxon>
        <taxon>Orbiliaceae</taxon>
        <taxon>Orbilia</taxon>
    </lineage>
</organism>
<proteinExistence type="predicted"/>
<name>A0AAN8MVY6_9PEZI</name>
<comment type="caution">
    <text evidence="2">The sequence shown here is derived from an EMBL/GenBank/DDBJ whole genome shotgun (WGS) entry which is preliminary data.</text>
</comment>
<evidence type="ECO:0000313" key="3">
    <source>
        <dbReference type="Proteomes" id="UP001313282"/>
    </source>
</evidence>
<gene>
    <name evidence="2" type="ORF">TWF718_011222</name>
</gene>